<evidence type="ECO:0000313" key="1">
    <source>
        <dbReference type="EMBL" id="GAX05460.1"/>
    </source>
</evidence>
<dbReference type="Proteomes" id="UP000198414">
    <property type="component" value="Unassembled WGS sequence"/>
</dbReference>
<comment type="caution">
    <text evidence="1">The sequence shown here is derived from an EMBL/GenBank/DDBJ whole genome shotgun (WGS) entry which is preliminary data.</text>
</comment>
<accession>A0A1Z5IUL6</accession>
<organism evidence="1 2">
    <name type="scientific">Secundilactobacillus pentosiphilus</name>
    <dbReference type="NCBI Taxonomy" id="1714682"/>
    <lineage>
        <taxon>Bacteria</taxon>
        <taxon>Bacillati</taxon>
        <taxon>Bacillota</taxon>
        <taxon>Bacilli</taxon>
        <taxon>Lactobacillales</taxon>
        <taxon>Lactobacillaceae</taxon>
        <taxon>Secundilactobacillus</taxon>
    </lineage>
</organism>
<dbReference type="OrthoDB" id="2280446at2"/>
<evidence type="ECO:0000313" key="2">
    <source>
        <dbReference type="Proteomes" id="UP000198414"/>
    </source>
</evidence>
<reference evidence="1 2" key="1">
    <citation type="submission" date="2015-11" db="EMBL/GenBank/DDBJ databases">
        <title>Draft genome sequences of new species of the genus Lactobacillus isolated from orchardgrass silage.</title>
        <authorList>
            <person name="Tohno M."/>
            <person name="Tanizawa Y."/>
            <person name="Arita M."/>
        </authorList>
    </citation>
    <scope>NUCLEOTIDE SEQUENCE [LARGE SCALE GENOMIC DNA]</scope>
    <source>
        <strain evidence="1 2">IWT25</strain>
    </source>
</reference>
<evidence type="ECO:0008006" key="3">
    <source>
        <dbReference type="Google" id="ProtNLM"/>
    </source>
</evidence>
<dbReference type="RefSeq" id="WP_089120764.1">
    <property type="nucleotide sequence ID" value="NZ_BCMI01000005.1"/>
</dbReference>
<dbReference type="EMBL" id="BCMI01000005">
    <property type="protein sequence ID" value="GAX05460.1"/>
    <property type="molecule type" value="Genomic_DNA"/>
</dbReference>
<protein>
    <recommendedName>
        <fullName evidence="3">Phage tail protein</fullName>
    </recommendedName>
</protein>
<gene>
    <name evidence="1" type="ORF">IWT25_00766</name>
</gene>
<sequence>MSKVKLFYDVNFQTLIKQASASSKAANFLIALPGDAESLTSYGSLDEVAEKYDESTATYKLAAEFFNTLAKDSVYDEPLAVGIYVDQDQPDPMGVVNDAPVVNSITTTDTTATVDLSAATVPNVNGLVHMLTNYFKAGWRFVTAPEATTEQLEATMDFLYENQDGILLTQVSTTDDADALKQYATKFVDENKMLPVIVLADKEDQPNIGGAAAEATGTVPLNWRHIGNLPDITPNDWTMPEVQQFDNDNAIPVVNKAGDFMFLHGRALDGHYIDNVFGIQYVYDFMQSGLQKWLDLPAQRFFKFNDAGLSLLKAQAQSLLDQLGTMGFFAEGDDGKPLASVTVPTRAQVSTASIEARRTRMQVNVTLANLIDTIDGQINFTI</sequence>
<proteinExistence type="predicted"/>
<dbReference type="AlphaFoldDB" id="A0A1Z5IUL6"/>
<name>A0A1Z5IUL6_9LACO</name>